<reference evidence="2" key="2">
    <citation type="journal article" date="2023" name="IMA Fungus">
        <title>Comparative genomic study of the Penicillium genus elucidates a diverse pangenome and 15 lateral gene transfer events.</title>
        <authorList>
            <person name="Petersen C."/>
            <person name="Sorensen T."/>
            <person name="Nielsen M.R."/>
            <person name="Sondergaard T.E."/>
            <person name="Sorensen J.L."/>
            <person name="Fitzpatrick D.A."/>
            <person name="Frisvad J.C."/>
            <person name="Nielsen K.L."/>
        </authorList>
    </citation>
    <scope>NUCLEOTIDE SEQUENCE</scope>
    <source>
        <strain evidence="2">IBT 19713</strain>
    </source>
</reference>
<dbReference type="EMBL" id="JAPQKS010000007">
    <property type="protein sequence ID" value="KAJ5220291.1"/>
    <property type="molecule type" value="Genomic_DNA"/>
</dbReference>
<keyword evidence="3" id="KW-1185">Reference proteome</keyword>
<dbReference type="GeneID" id="83206094"/>
<feature type="coiled-coil region" evidence="1">
    <location>
        <begin position="50"/>
        <end position="86"/>
    </location>
</feature>
<dbReference type="RefSeq" id="XP_058327121.1">
    <property type="nucleotide sequence ID" value="XM_058478791.1"/>
</dbReference>
<evidence type="ECO:0000313" key="3">
    <source>
        <dbReference type="Proteomes" id="UP001150941"/>
    </source>
</evidence>
<comment type="caution">
    <text evidence="2">The sequence shown here is derived from an EMBL/GenBank/DDBJ whole genome shotgun (WGS) entry which is preliminary data.</text>
</comment>
<reference evidence="2" key="1">
    <citation type="submission" date="2022-11" db="EMBL/GenBank/DDBJ databases">
        <authorList>
            <person name="Petersen C."/>
        </authorList>
    </citation>
    <scope>NUCLEOTIDE SEQUENCE</scope>
    <source>
        <strain evidence="2">IBT 19713</strain>
    </source>
</reference>
<evidence type="ECO:0000256" key="1">
    <source>
        <dbReference type="SAM" id="Coils"/>
    </source>
</evidence>
<dbReference type="Proteomes" id="UP001150941">
    <property type="component" value="Unassembled WGS sequence"/>
</dbReference>
<name>A0A9W9NHV7_9EURO</name>
<accession>A0A9W9NHV7</accession>
<keyword evidence="1" id="KW-0175">Coiled coil</keyword>
<dbReference type="AlphaFoldDB" id="A0A9W9NHV7"/>
<evidence type="ECO:0000313" key="2">
    <source>
        <dbReference type="EMBL" id="KAJ5220291.1"/>
    </source>
</evidence>
<gene>
    <name evidence="2" type="ORF">N7468_009495</name>
</gene>
<protein>
    <submittedName>
        <fullName evidence="2">Uncharacterized protein</fullName>
    </submittedName>
</protein>
<sequence>MVSPAATPLVSTSDHPCMLTGSDVAVEGSSGCVAATSGAAPLDVEMGEAAPTLEQRRAELARQLGLLQAEDAALQEEQRLRTLREALQSGDVGIKKEVKEERE</sequence>
<organism evidence="2 3">
    <name type="scientific">Penicillium chermesinum</name>
    <dbReference type="NCBI Taxonomy" id="63820"/>
    <lineage>
        <taxon>Eukaryota</taxon>
        <taxon>Fungi</taxon>
        <taxon>Dikarya</taxon>
        <taxon>Ascomycota</taxon>
        <taxon>Pezizomycotina</taxon>
        <taxon>Eurotiomycetes</taxon>
        <taxon>Eurotiomycetidae</taxon>
        <taxon>Eurotiales</taxon>
        <taxon>Aspergillaceae</taxon>
        <taxon>Penicillium</taxon>
    </lineage>
</organism>
<proteinExistence type="predicted"/>